<dbReference type="EMBL" id="CP017768">
    <property type="protein sequence ID" value="AUB59528.1"/>
    <property type="molecule type" value="Genomic_DNA"/>
</dbReference>
<dbReference type="InterPro" id="IPR016024">
    <property type="entry name" value="ARM-type_fold"/>
</dbReference>
<proteinExistence type="predicted"/>
<evidence type="ECO:0000313" key="4">
    <source>
        <dbReference type="Proteomes" id="UP000232806"/>
    </source>
</evidence>
<dbReference type="Proteomes" id="UP000232631">
    <property type="component" value="Chromosome"/>
</dbReference>
<accession>A0A2H4VER8</accession>
<name>A0A2H4VN54_9EURY</name>
<evidence type="ECO:0000313" key="1">
    <source>
        <dbReference type="EMBL" id="AUB56598.1"/>
    </source>
</evidence>
<dbReference type="RefSeq" id="WP_100906580.1">
    <property type="nucleotide sequence ID" value="NZ_CP017766.1"/>
</dbReference>
<sequence length="202" mass="23351">MVSLDEKNIDVEKLARKALNSQDLFQELKEGVRSKDNTTRQNSFKAVQVIAQEDPDFLYKEWDYFQEMLKSPNNYHKYIAIYILASLTRVDMDTKFERIFNDYYGVLAGDKAMTASHVALNSSIIAHNKPDLRSRIVDILMSIDDIHQGNQKELIKAYAIEALGKIYLEADDKQLIENFIKSQLDSKSPKTRKMAQCFLEQC</sequence>
<organism evidence="2 3">
    <name type="scientific">Methanobacterium subterraneum</name>
    <dbReference type="NCBI Taxonomy" id="59277"/>
    <lineage>
        <taxon>Archaea</taxon>
        <taxon>Methanobacteriati</taxon>
        <taxon>Methanobacteriota</taxon>
        <taxon>Methanomada group</taxon>
        <taxon>Methanobacteria</taxon>
        <taxon>Methanobacteriales</taxon>
        <taxon>Methanobacteriaceae</taxon>
        <taxon>Methanobacterium</taxon>
    </lineage>
</organism>
<dbReference type="OrthoDB" id="69325at2157"/>
<gene>
    <name evidence="1" type="ORF">BK007_11655</name>
    <name evidence="2" type="ORF">BK009_01825</name>
</gene>
<dbReference type="KEGG" id="msub:BK009_01825"/>
<dbReference type="EMBL" id="CP017766">
    <property type="protein sequence ID" value="AUB56598.1"/>
    <property type="molecule type" value="Genomic_DNA"/>
</dbReference>
<keyword evidence="3" id="KW-1185">Reference proteome</keyword>
<dbReference type="InterPro" id="IPR011989">
    <property type="entry name" value="ARM-like"/>
</dbReference>
<evidence type="ECO:0008006" key="5">
    <source>
        <dbReference type="Google" id="ProtNLM"/>
    </source>
</evidence>
<accession>A0A2H4VN54</accession>
<evidence type="ECO:0000313" key="3">
    <source>
        <dbReference type="Proteomes" id="UP000232631"/>
    </source>
</evidence>
<dbReference type="AlphaFoldDB" id="A0A2H4VN54"/>
<protein>
    <recommendedName>
        <fullName evidence="5">HEAT repeat domain-containing protein</fullName>
    </recommendedName>
</protein>
<reference evidence="3 4" key="1">
    <citation type="submission" date="2016-10" db="EMBL/GenBank/DDBJ databases">
        <title>Comparative genomics between deep and shallow subseafloor isolates.</title>
        <authorList>
            <person name="Ishii S."/>
            <person name="Miller J.R."/>
            <person name="Sutton G."/>
            <person name="Suzuki S."/>
            <person name="Methe B."/>
            <person name="Inagaki F."/>
            <person name="Imachi H."/>
        </authorList>
    </citation>
    <scope>NUCLEOTIDE SEQUENCE [LARGE SCALE GENOMIC DNA]</scope>
    <source>
        <strain evidence="2 3">A8p</strain>
        <strain evidence="1 4">MO-MB1</strain>
    </source>
</reference>
<dbReference type="Proteomes" id="UP000232806">
    <property type="component" value="Chromosome"/>
</dbReference>
<dbReference type="SUPFAM" id="SSF48371">
    <property type="entry name" value="ARM repeat"/>
    <property type="match status" value="1"/>
</dbReference>
<dbReference type="GeneID" id="35125181"/>
<dbReference type="Gene3D" id="1.25.10.10">
    <property type="entry name" value="Leucine-rich Repeat Variant"/>
    <property type="match status" value="1"/>
</dbReference>
<evidence type="ECO:0000313" key="2">
    <source>
        <dbReference type="EMBL" id="AUB59528.1"/>
    </source>
</evidence>